<name>A0A8J6N567_9BACT</name>
<sequence length="378" mass="43624">MYVKRQLDLLEILQGKSYFLFGPRQTGKTSLIQHTLNEYRYYNLLQTDVYLKLSRAPQRLRQEITDDDKIVIIDEIQKLPILLDEVHNLIEKKGIHFLLTGSSARKLRNKGVNLLGGRARTRRLRPFILKELKGDFQLLKALDTGLIPSIYFSDAPFEDLEAYTGNYLREEIAAEAIVRNVPAFSRFLTVAGLCNGKMINYTNIASDAQVPRSTVQEYFQILRDTLLGDDLPAWRKSVKRKPVSTSKFYFFDIGVARFLQGRRGLKVRSPEFGEAFEAYIHHEIKSYCDYKGGCDLCYWRATSGFEVDFVINGKTAIEVKGKANITRKDFKGLTAIKEEELLENYILVTLEDTPRKDGDICILPWKDFITNMWQDEYV</sequence>
<dbReference type="PANTHER" id="PTHR43566">
    <property type="entry name" value="CONSERVED PROTEIN"/>
    <property type="match status" value="1"/>
</dbReference>
<keyword evidence="3" id="KW-0547">Nucleotide-binding</keyword>
<dbReference type="InterPro" id="IPR027417">
    <property type="entry name" value="P-loop_NTPase"/>
</dbReference>
<dbReference type="InterPro" id="IPR041682">
    <property type="entry name" value="AAA_14"/>
</dbReference>
<organism evidence="3 4">
    <name type="scientific">Candidatus Desulfaltia bathyphila</name>
    <dbReference type="NCBI Taxonomy" id="2841697"/>
    <lineage>
        <taxon>Bacteria</taxon>
        <taxon>Pseudomonadati</taxon>
        <taxon>Thermodesulfobacteriota</taxon>
        <taxon>Desulfobacteria</taxon>
        <taxon>Desulfobacterales</taxon>
        <taxon>Desulfobacterales incertae sedis</taxon>
        <taxon>Candidatus Desulfaltia</taxon>
    </lineage>
</organism>
<dbReference type="GO" id="GO:0005524">
    <property type="term" value="F:ATP binding"/>
    <property type="evidence" value="ECO:0007669"/>
    <property type="project" value="UniProtKB-KW"/>
</dbReference>
<dbReference type="SUPFAM" id="SSF52540">
    <property type="entry name" value="P-loop containing nucleoside triphosphate hydrolases"/>
    <property type="match status" value="1"/>
</dbReference>
<dbReference type="Proteomes" id="UP000603545">
    <property type="component" value="Unassembled WGS sequence"/>
</dbReference>
<accession>A0A8J6N567</accession>
<evidence type="ECO:0000313" key="3">
    <source>
        <dbReference type="EMBL" id="MBC8199549.1"/>
    </source>
</evidence>
<evidence type="ECO:0000259" key="1">
    <source>
        <dbReference type="Pfam" id="PF13173"/>
    </source>
</evidence>
<evidence type="ECO:0000259" key="2">
    <source>
        <dbReference type="Pfam" id="PF13635"/>
    </source>
</evidence>
<feature type="domain" description="DUF4143" evidence="2">
    <location>
        <begin position="170"/>
        <end position="320"/>
    </location>
</feature>
<dbReference type="AlphaFoldDB" id="A0A8J6N567"/>
<dbReference type="PANTHER" id="PTHR43566:SF2">
    <property type="entry name" value="DUF4143 DOMAIN-CONTAINING PROTEIN"/>
    <property type="match status" value="1"/>
</dbReference>
<dbReference type="InterPro" id="IPR025420">
    <property type="entry name" value="DUF4143"/>
</dbReference>
<comment type="caution">
    <text evidence="3">The sequence shown here is derived from an EMBL/GenBank/DDBJ whole genome shotgun (WGS) entry which is preliminary data.</text>
</comment>
<dbReference type="Pfam" id="PF13173">
    <property type="entry name" value="AAA_14"/>
    <property type="match status" value="1"/>
</dbReference>
<dbReference type="EMBL" id="JACNLL010000056">
    <property type="protein sequence ID" value="MBC8199549.1"/>
    <property type="molecule type" value="Genomic_DNA"/>
</dbReference>
<keyword evidence="3" id="KW-0067">ATP-binding</keyword>
<protein>
    <submittedName>
        <fullName evidence="3">ATP-binding protein</fullName>
    </submittedName>
</protein>
<dbReference type="Pfam" id="PF13635">
    <property type="entry name" value="DUF4143"/>
    <property type="match status" value="1"/>
</dbReference>
<gene>
    <name evidence="3" type="ORF">H8E80_05835</name>
</gene>
<dbReference type="Gene3D" id="3.40.50.300">
    <property type="entry name" value="P-loop containing nucleotide triphosphate hydrolases"/>
    <property type="match status" value="1"/>
</dbReference>
<proteinExistence type="predicted"/>
<reference evidence="3 4" key="1">
    <citation type="submission" date="2020-08" db="EMBL/GenBank/DDBJ databases">
        <title>Bridging the membrane lipid divide: bacteria of the FCB group superphylum have the potential to synthesize archaeal ether lipids.</title>
        <authorList>
            <person name="Villanueva L."/>
            <person name="Von Meijenfeldt F.A.B."/>
            <person name="Westbye A.B."/>
            <person name="Yadav S."/>
            <person name="Hopmans E.C."/>
            <person name="Dutilh B.E."/>
            <person name="Sinninghe Damste J.S."/>
        </authorList>
    </citation>
    <scope>NUCLEOTIDE SEQUENCE [LARGE SCALE GENOMIC DNA]</scope>
    <source>
        <strain evidence="3">NIOZ-UU82</strain>
    </source>
</reference>
<feature type="domain" description="AAA" evidence="1">
    <location>
        <begin position="16"/>
        <end position="132"/>
    </location>
</feature>
<evidence type="ECO:0000313" key="4">
    <source>
        <dbReference type="Proteomes" id="UP000603545"/>
    </source>
</evidence>